<gene>
    <name evidence="2" type="ORF">GCM10011348_33040</name>
</gene>
<evidence type="ECO:0000259" key="1">
    <source>
        <dbReference type="Pfam" id="PF21553"/>
    </source>
</evidence>
<proteinExistence type="predicted"/>
<dbReference type="RefSeq" id="WP_188861698.1">
    <property type="nucleotide sequence ID" value="NZ_BMLT01000008.1"/>
</dbReference>
<dbReference type="CDD" id="cd08821">
    <property type="entry name" value="FMT_core_like_1"/>
    <property type="match status" value="1"/>
</dbReference>
<dbReference type="Gene3D" id="3.40.50.170">
    <property type="entry name" value="Formyl transferase, N-terminal domain"/>
    <property type="match status" value="1"/>
</dbReference>
<dbReference type="Pfam" id="PF21553">
    <property type="entry name" value="Formyl_trans_C_2"/>
    <property type="match status" value="1"/>
</dbReference>
<dbReference type="AlphaFoldDB" id="A0A917ZKN8"/>
<reference evidence="2 3" key="1">
    <citation type="journal article" date="2014" name="Int. J. Syst. Evol. Microbiol.">
        <title>Complete genome sequence of Corynebacterium casei LMG S-19264T (=DSM 44701T), isolated from a smear-ripened cheese.</title>
        <authorList>
            <consortium name="US DOE Joint Genome Institute (JGI-PGF)"/>
            <person name="Walter F."/>
            <person name="Albersmeier A."/>
            <person name="Kalinowski J."/>
            <person name="Ruckert C."/>
        </authorList>
    </citation>
    <scope>NUCLEOTIDE SEQUENCE [LARGE SCALE GENOMIC DNA]</scope>
    <source>
        <strain evidence="2 3">CGMCC 1.7286</strain>
    </source>
</reference>
<dbReference type="SUPFAM" id="SSF50486">
    <property type="entry name" value="FMT C-terminal domain-like"/>
    <property type="match status" value="1"/>
</dbReference>
<name>A0A917ZKN8_9GAMM</name>
<feature type="domain" description="Methionyl-tRNA formyltransferase-like C-terminal" evidence="1">
    <location>
        <begin position="174"/>
        <end position="230"/>
    </location>
</feature>
<dbReference type="InterPro" id="IPR036477">
    <property type="entry name" value="Formyl_transf_N_sf"/>
</dbReference>
<comment type="caution">
    <text evidence="2">The sequence shown here is derived from an EMBL/GenBank/DDBJ whole genome shotgun (WGS) entry which is preliminary data.</text>
</comment>
<dbReference type="SUPFAM" id="SSF53328">
    <property type="entry name" value="Formyltransferase"/>
    <property type="match status" value="1"/>
</dbReference>
<dbReference type="Proteomes" id="UP000599578">
    <property type="component" value="Unassembled WGS sequence"/>
</dbReference>
<dbReference type="GO" id="GO:0003824">
    <property type="term" value="F:catalytic activity"/>
    <property type="evidence" value="ECO:0007669"/>
    <property type="project" value="InterPro"/>
</dbReference>
<protein>
    <recommendedName>
        <fullName evidence="1">Methionyl-tRNA formyltransferase-like C-terminal domain-containing protein</fullName>
    </recommendedName>
</protein>
<sequence length="237" mass="27301">MNTYNQRQNTADTYIVASCKQWHQAGYSQLKNEISGNWFWVSNPEELVGVLTYAQPRYIFFIHWSWLLPESIFSRYECVCFHMTDVPYGRGGSPLQNLILSGHVETTLSALKMTNDIDAGPVYTKRLLSLKGKAQNIYEKAGFLSFEIIRWLIEKNPVPIEQSGKVTYFKRRKPEDSRVPEGCNQKELYDFIRMLDADGYPHAFIEYGNKRLELTDAVFEDGGLTARVTIHPKDTAQ</sequence>
<organism evidence="2 3">
    <name type="scientific">Marinobacterium nitratireducens</name>
    <dbReference type="NCBI Taxonomy" id="518897"/>
    <lineage>
        <taxon>Bacteria</taxon>
        <taxon>Pseudomonadati</taxon>
        <taxon>Pseudomonadota</taxon>
        <taxon>Gammaproteobacteria</taxon>
        <taxon>Oceanospirillales</taxon>
        <taxon>Oceanospirillaceae</taxon>
        <taxon>Marinobacterium</taxon>
    </lineage>
</organism>
<dbReference type="InterPro" id="IPR049355">
    <property type="entry name" value="Formyl_trans-like_C"/>
</dbReference>
<keyword evidence="3" id="KW-1185">Reference proteome</keyword>
<dbReference type="InterPro" id="IPR011034">
    <property type="entry name" value="Formyl_transferase-like_C_sf"/>
</dbReference>
<evidence type="ECO:0000313" key="3">
    <source>
        <dbReference type="Proteomes" id="UP000599578"/>
    </source>
</evidence>
<evidence type="ECO:0000313" key="2">
    <source>
        <dbReference type="EMBL" id="GGO85151.1"/>
    </source>
</evidence>
<dbReference type="Gene3D" id="3.10.25.20">
    <property type="match status" value="1"/>
</dbReference>
<accession>A0A917ZKN8</accession>
<dbReference type="EMBL" id="BMLT01000008">
    <property type="protein sequence ID" value="GGO85151.1"/>
    <property type="molecule type" value="Genomic_DNA"/>
</dbReference>